<dbReference type="InterPro" id="IPR007492">
    <property type="entry name" value="LytTR_DNA-bd_dom"/>
</dbReference>
<dbReference type="InterPro" id="IPR012073">
    <property type="entry name" value="LytTR_MHYT"/>
</dbReference>
<dbReference type="Gene3D" id="2.40.50.1020">
    <property type="entry name" value="LytTr DNA-binding domain"/>
    <property type="match status" value="1"/>
</dbReference>
<keyword evidence="5" id="KW-1185">Reference proteome</keyword>
<gene>
    <name evidence="4" type="ORF">ABID16_002570</name>
</gene>
<feature type="transmembrane region" description="Helical" evidence="1">
    <location>
        <begin position="210"/>
        <end position="234"/>
    </location>
</feature>
<proteinExistence type="predicted"/>
<evidence type="ECO:0000256" key="1">
    <source>
        <dbReference type="PROSITE-ProRule" id="PRU00244"/>
    </source>
</evidence>
<organism evidence="4 5">
    <name type="scientific">Rhizobium aquaticum</name>
    <dbReference type="NCBI Taxonomy" id="1549636"/>
    <lineage>
        <taxon>Bacteria</taxon>
        <taxon>Pseudomonadati</taxon>
        <taxon>Pseudomonadota</taxon>
        <taxon>Alphaproteobacteria</taxon>
        <taxon>Hyphomicrobiales</taxon>
        <taxon>Rhizobiaceae</taxon>
        <taxon>Rhizobium/Agrobacterium group</taxon>
        <taxon>Rhizobium</taxon>
    </lineage>
</organism>
<dbReference type="Pfam" id="PF04397">
    <property type="entry name" value="LytTR"/>
    <property type="match status" value="1"/>
</dbReference>
<protein>
    <submittedName>
        <fullName evidence="4">NO-binding membrane sensor protein with MHYT domain</fullName>
    </submittedName>
</protein>
<dbReference type="PANTHER" id="PTHR35152:SF1">
    <property type="entry name" value="DOMAIN SIGNALLING PROTEIN, PUTATIVE (AFU_ORTHOLOGUE AFUA_5G11310)-RELATED"/>
    <property type="match status" value="1"/>
</dbReference>
<dbReference type="PIRSF" id="PIRSF036615">
    <property type="entry name" value="MHYT_LytTR"/>
    <property type="match status" value="1"/>
</dbReference>
<feature type="transmembrane region" description="Helical" evidence="1">
    <location>
        <begin position="136"/>
        <end position="157"/>
    </location>
</feature>
<feature type="transmembrane region" description="Helical" evidence="1">
    <location>
        <begin position="42"/>
        <end position="65"/>
    </location>
</feature>
<feature type="transmembrane region" description="Helical" evidence="1">
    <location>
        <begin position="104"/>
        <end position="124"/>
    </location>
</feature>
<evidence type="ECO:0000313" key="5">
    <source>
        <dbReference type="Proteomes" id="UP001549047"/>
    </source>
</evidence>
<dbReference type="SMART" id="SM00850">
    <property type="entry name" value="LytTR"/>
    <property type="match status" value="1"/>
</dbReference>
<feature type="transmembrane region" description="Helical" evidence="1">
    <location>
        <begin position="77"/>
        <end position="97"/>
    </location>
</feature>
<evidence type="ECO:0000259" key="3">
    <source>
        <dbReference type="PROSITE" id="PS50930"/>
    </source>
</evidence>
<dbReference type="EMBL" id="JBEPMB010000003">
    <property type="protein sequence ID" value="MET3614233.1"/>
    <property type="molecule type" value="Genomic_DNA"/>
</dbReference>
<sequence>MLTPQYDLMLVLASVAVSVMASFTGLTLTRGISALPDTTRKLLIVMASLSLGGGIWCMHFVAMLAMRLPVPISYDAANTLGSVLIAILLSGVALLIMHYGTRTIFRIAIAGTVLGNGIVAMHYLGMSGIRGCMPAFQPAGLVLAVVGATATGILAIWISYSRRTTRHIFAGAIIFGLSVVLVHFVAMGWTNFQAGGVSGDFTPIIENGTLALAVMLSAFVICGTFLLTATNFLLTGEARETAVIEVVRPSPVLPAEAGPATRPDEPSASDFPLLEKHKLPYERDKRIYFIEPAQVAAIRAEGHYTIIHTADDKLFCPLSISEVEKRLQAGSFIRTHRSYLVNIERVTAFERAKDSGRCMFDGVTSLKFVPVSRSFIPRVRTALNI</sequence>
<keyword evidence="1" id="KW-0472">Membrane</keyword>
<dbReference type="RefSeq" id="WP_354556741.1">
    <property type="nucleotide sequence ID" value="NZ_JBEPMB010000003.1"/>
</dbReference>
<evidence type="ECO:0000259" key="2">
    <source>
        <dbReference type="PROSITE" id="PS50924"/>
    </source>
</evidence>
<accession>A0ABV2J0H4</accession>
<keyword evidence="1" id="KW-0812">Transmembrane</keyword>
<dbReference type="InterPro" id="IPR005330">
    <property type="entry name" value="MHYT_dom"/>
</dbReference>
<feature type="domain" description="MHYT" evidence="2">
    <location>
        <begin position="6"/>
        <end position="193"/>
    </location>
</feature>
<reference evidence="4 5" key="1">
    <citation type="submission" date="2024-06" db="EMBL/GenBank/DDBJ databases">
        <title>Genomic Encyclopedia of Type Strains, Phase IV (KMG-IV): sequencing the most valuable type-strain genomes for metagenomic binning, comparative biology and taxonomic classification.</title>
        <authorList>
            <person name="Goeker M."/>
        </authorList>
    </citation>
    <scope>NUCLEOTIDE SEQUENCE [LARGE SCALE GENOMIC DNA]</scope>
    <source>
        <strain evidence="4 5">DSM 29780</strain>
    </source>
</reference>
<dbReference type="Pfam" id="PF03707">
    <property type="entry name" value="MHYT"/>
    <property type="match status" value="2"/>
</dbReference>
<comment type="caution">
    <text evidence="4">The sequence shown here is derived from an EMBL/GenBank/DDBJ whole genome shotgun (WGS) entry which is preliminary data.</text>
</comment>
<dbReference type="PANTHER" id="PTHR35152">
    <property type="entry name" value="DOMAIN SIGNALLING PROTEIN, PUTATIVE (AFU_ORTHOLOGUE AFUA_5G11310)-RELATED"/>
    <property type="match status" value="1"/>
</dbReference>
<evidence type="ECO:0000313" key="4">
    <source>
        <dbReference type="EMBL" id="MET3614233.1"/>
    </source>
</evidence>
<feature type="transmembrane region" description="Helical" evidence="1">
    <location>
        <begin position="169"/>
        <end position="190"/>
    </location>
</feature>
<dbReference type="Proteomes" id="UP001549047">
    <property type="component" value="Unassembled WGS sequence"/>
</dbReference>
<name>A0ABV2J0H4_9HYPH</name>
<keyword evidence="1" id="KW-1133">Transmembrane helix</keyword>
<dbReference type="PROSITE" id="PS50924">
    <property type="entry name" value="MHYT"/>
    <property type="match status" value="1"/>
</dbReference>
<feature type="domain" description="HTH LytTR-type" evidence="3">
    <location>
        <begin position="279"/>
        <end position="385"/>
    </location>
</feature>
<feature type="transmembrane region" description="Helical" evidence="1">
    <location>
        <begin position="6"/>
        <end position="30"/>
    </location>
</feature>
<dbReference type="PROSITE" id="PS50930">
    <property type="entry name" value="HTH_LYTTR"/>
    <property type="match status" value="1"/>
</dbReference>